<organism evidence="2">
    <name type="scientific">bioreactor metagenome</name>
    <dbReference type="NCBI Taxonomy" id="1076179"/>
    <lineage>
        <taxon>unclassified sequences</taxon>
        <taxon>metagenomes</taxon>
        <taxon>ecological metagenomes</taxon>
    </lineage>
</organism>
<dbReference type="Pfam" id="PF13302">
    <property type="entry name" value="Acetyltransf_3"/>
    <property type="match status" value="1"/>
</dbReference>
<evidence type="ECO:0000313" key="2">
    <source>
        <dbReference type="EMBL" id="MPL77515.1"/>
    </source>
</evidence>
<gene>
    <name evidence="2" type="ORF">SDC9_23371</name>
</gene>
<sequence length="179" mass="20968">MLYIETPHLLLRDWKEEDIKPFAEMNMDANVMKHFLNPLSEEESLGFYNRICKEFKDFGYGLYAVEKKDNGEFIGYTGFHNFMFDVDFAPGVEIGWRLKYKDWNKGYATEAAKACIEYAKENLSFKTIWSFTSLTNKSSERVMQKIGMQKIKTFPHPSILDGHPLKEHVLYKLLLSNNN</sequence>
<comment type="caution">
    <text evidence="2">The sequence shown here is derived from an EMBL/GenBank/DDBJ whole genome shotgun (WGS) entry which is preliminary data.</text>
</comment>
<accession>A0A644UEW3</accession>
<dbReference type="PANTHER" id="PTHR43792">
    <property type="entry name" value="GNAT FAMILY, PUTATIVE (AFU_ORTHOLOGUE AFUA_3G00765)-RELATED-RELATED"/>
    <property type="match status" value="1"/>
</dbReference>
<proteinExistence type="predicted"/>
<protein>
    <recommendedName>
        <fullName evidence="1">N-acetyltransferase domain-containing protein</fullName>
    </recommendedName>
</protein>
<evidence type="ECO:0000259" key="1">
    <source>
        <dbReference type="PROSITE" id="PS51186"/>
    </source>
</evidence>
<dbReference type="PROSITE" id="PS51186">
    <property type="entry name" value="GNAT"/>
    <property type="match status" value="1"/>
</dbReference>
<reference evidence="2" key="1">
    <citation type="submission" date="2019-08" db="EMBL/GenBank/DDBJ databases">
        <authorList>
            <person name="Kucharzyk K."/>
            <person name="Murdoch R.W."/>
            <person name="Higgins S."/>
            <person name="Loffler F."/>
        </authorList>
    </citation>
    <scope>NUCLEOTIDE SEQUENCE</scope>
</reference>
<dbReference type="InterPro" id="IPR051531">
    <property type="entry name" value="N-acetyltransferase"/>
</dbReference>
<dbReference type="Gene3D" id="3.40.630.30">
    <property type="match status" value="1"/>
</dbReference>
<dbReference type="PANTHER" id="PTHR43792:SF1">
    <property type="entry name" value="N-ACETYLTRANSFERASE DOMAIN-CONTAINING PROTEIN"/>
    <property type="match status" value="1"/>
</dbReference>
<dbReference type="GO" id="GO:0016747">
    <property type="term" value="F:acyltransferase activity, transferring groups other than amino-acyl groups"/>
    <property type="evidence" value="ECO:0007669"/>
    <property type="project" value="InterPro"/>
</dbReference>
<dbReference type="SUPFAM" id="SSF55729">
    <property type="entry name" value="Acyl-CoA N-acyltransferases (Nat)"/>
    <property type="match status" value="1"/>
</dbReference>
<dbReference type="InterPro" id="IPR000182">
    <property type="entry name" value="GNAT_dom"/>
</dbReference>
<name>A0A644UEW3_9ZZZZ</name>
<dbReference type="AlphaFoldDB" id="A0A644UEW3"/>
<feature type="domain" description="N-acetyltransferase" evidence="1">
    <location>
        <begin position="9"/>
        <end position="176"/>
    </location>
</feature>
<dbReference type="EMBL" id="VSSQ01000107">
    <property type="protein sequence ID" value="MPL77515.1"/>
    <property type="molecule type" value="Genomic_DNA"/>
</dbReference>
<dbReference type="InterPro" id="IPR016181">
    <property type="entry name" value="Acyl_CoA_acyltransferase"/>
</dbReference>